<feature type="region of interest" description="Disordered" evidence="2">
    <location>
        <begin position="365"/>
        <end position="406"/>
    </location>
</feature>
<protein>
    <submittedName>
        <fullName evidence="3">Uncharacterized protein</fullName>
    </submittedName>
</protein>
<gene>
    <name evidence="3" type="ORF">QCA50_009165</name>
</gene>
<keyword evidence="4" id="KW-1185">Reference proteome</keyword>
<evidence type="ECO:0000313" key="4">
    <source>
        <dbReference type="Proteomes" id="UP001385951"/>
    </source>
</evidence>
<organism evidence="3 4">
    <name type="scientific">Cerrena zonata</name>
    <dbReference type="NCBI Taxonomy" id="2478898"/>
    <lineage>
        <taxon>Eukaryota</taxon>
        <taxon>Fungi</taxon>
        <taxon>Dikarya</taxon>
        <taxon>Basidiomycota</taxon>
        <taxon>Agaricomycotina</taxon>
        <taxon>Agaricomycetes</taxon>
        <taxon>Polyporales</taxon>
        <taxon>Cerrenaceae</taxon>
        <taxon>Cerrena</taxon>
    </lineage>
</organism>
<feature type="coiled-coil region" evidence="1">
    <location>
        <begin position="11"/>
        <end position="38"/>
    </location>
</feature>
<evidence type="ECO:0000256" key="1">
    <source>
        <dbReference type="SAM" id="Coils"/>
    </source>
</evidence>
<reference evidence="3 4" key="1">
    <citation type="submission" date="2022-09" db="EMBL/GenBank/DDBJ databases">
        <authorList>
            <person name="Palmer J.M."/>
        </authorList>
    </citation>
    <scope>NUCLEOTIDE SEQUENCE [LARGE SCALE GENOMIC DNA]</scope>
    <source>
        <strain evidence="3 4">DSM 7382</strain>
    </source>
</reference>
<evidence type="ECO:0000256" key="2">
    <source>
        <dbReference type="SAM" id="MobiDB-lite"/>
    </source>
</evidence>
<name>A0AAW0GED9_9APHY</name>
<feature type="coiled-coil region" evidence="1">
    <location>
        <begin position="85"/>
        <end position="136"/>
    </location>
</feature>
<proteinExistence type="predicted"/>
<dbReference type="Proteomes" id="UP001385951">
    <property type="component" value="Unassembled WGS sequence"/>
</dbReference>
<dbReference type="EMBL" id="JASBNA010000012">
    <property type="protein sequence ID" value="KAK7687946.1"/>
    <property type="molecule type" value="Genomic_DNA"/>
</dbReference>
<sequence length="406" mass="46156">MSTIEALRSELELSKNVVRVLMKDLTQAEKEIQDLRAITLTTSASEGVASRASSSRQRRASTRTEDDLAPNDVKSGSDVSADVIIEQLQSQCDQLLRERAGLQELANQSQSNADRLKKYKAKNKALKEKMGMMKVEYSETKSRLETERDAAIMSYVQFAERVQEQTQFDPVAFMEDRNNINTYQGEKKVLTVSTGVCAPNLQAFQHLLKVPKSPPFIVRDDGGLWCHPSGSHLLILEPTVTYHPDAVNSEDRFERCIPKKEGFRNDLFYFHTRTRILKYYGLHLCVGAKAVTLQQAEEELLIPEQTLDFLKRKSIHHPAGSSRNEHEWVHQMYMKGIFKIMCIGYQLIGFNAKLLTALNRNTRDLNNPPVRIPIPGQDPRYGGPSKRKNPPTSEGTHERCVKRKKN</sequence>
<feature type="region of interest" description="Disordered" evidence="2">
    <location>
        <begin position="44"/>
        <end position="76"/>
    </location>
</feature>
<keyword evidence="1" id="KW-0175">Coiled coil</keyword>
<dbReference type="AlphaFoldDB" id="A0AAW0GED9"/>
<comment type="caution">
    <text evidence="3">The sequence shown here is derived from an EMBL/GenBank/DDBJ whole genome shotgun (WGS) entry which is preliminary data.</text>
</comment>
<evidence type="ECO:0000313" key="3">
    <source>
        <dbReference type="EMBL" id="KAK7687946.1"/>
    </source>
</evidence>
<accession>A0AAW0GED9</accession>